<evidence type="ECO:0000256" key="1">
    <source>
        <dbReference type="SAM" id="MobiDB-lite"/>
    </source>
</evidence>
<evidence type="ECO:0000313" key="5">
    <source>
        <dbReference type="Proteomes" id="UP001497497"/>
    </source>
</evidence>
<feature type="compositionally biased region" description="Basic and acidic residues" evidence="1">
    <location>
        <begin position="511"/>
        <end position="528"/>
    </location>
</feature>
<feature type="region of interest" description="Disordered" evidence="1">
    <location>
        <begin position="510"/>
        <end position="548"/>
    </location>
</feature>
<dbReference type="EMBL" id="CAXITT010000186">
    <property type="protein sequence ID" value="CAL1534924.1"/>
    <property type="molecule type" value="Genomic_DNA"/>
</dbReference>
<sequence length="562" mass="63709">MASSGQLSTRATVALVLVISIVAVSSERSQRLVGAHVCGSRRDRCCRGWRASESRRCIIPVCADNCSPGGTCVKPNICRCGDGSLLTRCSPEPDPDTHPRLKRMADGTPHVKYTKKNSFEGPCSPTTCDHICENLPDNSYKCSCRQGYLMHANKRYCTLATFTGWTGDQHTGISAPTNSGQQQRDDGRGSGRVFGPPNAGGEAPHIWDVDSKDHRFKNGPYAFFPSPKPGVTSPEQKLKESYEPKDGKYTNDGQVDLEDQMWRAKQLPSSRAEGKGDEKSQNKEAVVRPDQAIWVKDLERVKAEELTGKRKQKDPVAEDVWETKKNPEKTKMEVPDIAGSQNSDSLYAKQWKHKTEHYSGESMAKLREDRKGAEDTDGAVQLKDEEKKYLEGIEWAKKELEKKENEKKEKEKKYNEKKENKKKDIEKKNEKENGKKENEKKENEKKGNKHKENKKKYIEKKLSDEREYGKKKYEKREHGKKVIGKGAHDDKARRRLVSLVESPKFHNYMPIREENAKKSPEFESDKEYPSFPVAPKAKSAGKNKAKKEGKAYPAIPNFLWAF</sequence>
<feature type="compositionally biased region" description="Basic and acidic residues" evidence="1">
    <location>
        <begin position="400"/>
        <end position="446"/>
    </location>
</feature>
<feature type="compositionally biased region" description="Basic and acidic residues" evidence="1">
    <location>
        <begin position="272"/>
        <end position="287"/>
    </location>
</feature>
<feature type="domain" description="EGF-like" evidence="3">
    <location>
        <begin position="142"/>
        <end position="157"/>
    </location>
</feature>
<feature type="signal peptide" evidence="2">
    <location>
        <begin position="1"/>
        <end position="26"/>
    </location>
</feature>
<dbReference type="SMART" id="SM00181">
    <property type="entry name" value="EGF"/>
    <property type="match status" value="2"/>
</dbReference>
<feature type="region of interest" description="Disordered" evidence="1">
    <location>
        <begin position="218"/>
        <end position="288"/>
    </location>
</feature>
<evidence type="ECO:0000259" key="3">
    <source>
        <dbReference type="PROSITE" id="PS01186"/>
    </source>
</evidence>
<feature type="region of interest" description="Disordered" evidence="1">
    <location>
        <begin position="172"/>
        <end position="206"/>
    </location>
</feature>
<dbReference type="Gene3D" id="2.10.25.10">
    <property type="entry name" value="Laminin"/>
    <property type="match status" value="2"/>
</dbReference>
<feature type="region of interest" description="Disordered" evidence="1">
    <location>
        <begin position="306"/>
        <end position="383"/>
    </location>
</feature>
<reference evidence="4 5" key="1">
    <citation type="submission" date="2024-04" db="EMBL/GenBank/DDBJ databases">
        <authorList>
            <consortium name="Genoscope - CEA"/>
            <person name="William W."/>
        </authorList>
    </citation>
    <scope>NUCLEOTIDE SEQUENCE [LARGE SCALE GENOMIC DNA]</scope>
</reference>
<keyword evidence="5" id="KW-1185">Reference proteome</keyword>
<feature type="compositionally biased region" description="Basic and acidic residues" evidence="1">
    <location>
        <begin position="455"/>
        <end position="477"/>
    </location>
</feature>
<gene>
    <name evidence="4" type="ORF">GSLYS_00008884001</name>
</gene>
<name>A0AAV2HQU7_LYMST</name>
<feature type="compositionally biased region" description="Basic and acidic residues" evidence="1">
    <location>
        <begin position="236"/>
        <end position="249"/>
    </location>
</feature>
<keyword evidence="2" id="KW-0732">Signal</keyword>
<accession>A0AAV2HQU7</accession>
<feature type="region of interest" description="Disordered" evidence="1">
    <location>
        <begin position="400"/>
        <end position="491"/>
    </location>
</feature>
<dbReference type="SUPFAM" id="SSF57196">
    <property type="entry name" value="EGF/Laminin"/>
    <property type="match status" value="1"/>
</dbReference>
<dbReference type="CDD" id="cd00054">
    <property type="entry name" value="EGF_CA"/>
    <property type="match status" value="1"/>
</dbReference>
<feature type="compositionally biased region" description="Basic and acidic residues" evidence="1">
    <location>
        <begin position="356"/>
        <end position="374"/>
    </location>
</feature>
<protein>
    <recommendedName>
        <fullName evidence="3">EGF-like domain-containing protein</fullName>
    </recommendedName>
</protein>
<dbReference type="AlphaFoldDB" id="A0AAV2HQU7"/>
<organism evidence="4 5">
    <name type="scientific">Lymnaea stagnalis</name>
    <name type="common">Great pond snail</name>
    <name type="synonym">Helix stagnalis</name>
    <dbReference type="NCBI Taxonomy" id="6523"/>
    <lineage>
        <taxon>Eukaryota</taxon>
        <taxon>Metazoa</taxon>
        <taxon>Spiralia</taxon>
        <taxon>Lophotrochozoa</taxon>
        <taxon>Mollusca</taxon>
        <taxon>Gastropoda</taxon>
        <taxon>Heterobranchia</taxon>
        <taxon>Euthyneura</taxon>
        <taxon>Panpulmonata</taxon>
        <taxon>Hygrophila</taxon>
        <taxon>Lymnaeoidea</taxon>
        <taxon>Lymnaeidae</taxon>
        <taxon>Lymnaea</taxon>
    </lineage>
</organism>
<feature type="chain" id="PRO_5043416050" description="EGF-like domain-containing protein" evidence="2">
    <location>
        <begin position="27"/>
        <end position="562"/>
    </location>
</feature>
<proteinExistence type="predicted"/>
<dbReference type="InterPro" id="IPR000742">
    <property type="entry name" value="EGF"/>
</dbReference>
<dbReference type="Proteomes" id="UP001497497">
    <property type="component" value="Unassembled WGS sequence"/>
</dbReference>
<evidence type="ECO:0000256" key="2">
    <source>
        <dbReference type="SAM" id="SignalP"/>
    </source>
</evidence>
<dbReference type="PROSITE" id="PS01186">
    <property type="entry name" value="EGF_2"/>
    <property type="match status" value="1"/>
</dbReference>
<feature type="compositionally biased region" description="Basic and acidic residues" evidence="1">
    <location>
        <begin position="306"/>
        <end position="334"/>
    </location>
</feature>
<evidence type="ECO:0000313" key="4">
    <source>
        <dbReference type="EMBL" id="CAL1534924.1"/>
    </source>
</evidence>
<comment type="caution">
    <text evidence="4">The sequence shown here is derived from an EMBL/GenBank/DDBJ whole genome shotgun (WGS) entry which is preliminary data.</text>
</comment>